<dbReference type="InterPro" id="IPR013656">
    <property type="entry name" value="PAS_4"/>
</dbReference>
<proteinExistence type="predicted"/>
<evidence type="ECO:0000256" key="1">
    <source>
        <dbReference type="ARBA" id="ARBA00000085"/>
    </source>
</evidence>
<dbReference type="InterPro" id="IPR036890">
    <property type="entry name" value="HATPase_C_sf"/>
</dbReference>
<dbReference type="InterPro" id="IPR011102">
    <property type="entry name" value="Sig_transdc_His_kinase_HWE"/>
</dbReference>
<dbReference type="STRING" id="48936.NJ75_03789"/>
<evidence type="ECO:0000256" key="4">
    <source>
        <dbReference type="ARBA" id="ARBA00022630"/>
    </source>
</evidence>
<dbReference type="Pfam" id="PF08448">
    <property type="entry name" value="PAS_4"/>
    <property type="match status" value="1"/>
</dbReference>
<dbReference type="GO" id="GO:0005524">
    <property type="term" value="F:ATP binding"/>
    <property type="evidence" value="ECO:0007669"/>
    <property type="project" value="UniProtKB-KW"/>
</dbReference>
<keyword evidence="6" id="KW-0808">Transferase</keyword>
<keyword evidence="3" id="KW-0597">Phosphoprotein</keyword>
<dbReference type="InterPro" id="IPR035965">
    <property type="entry name" value="PAS-like_dom_sf"/>
</dbReference>
<comment type="catalytic activity">
    <reaction evidence="1">
        <text>ATP + protein L-histidine = ADP + protein N-phospho-L-histidine.</text>
        <dbReference type="EC" id="2.7.13.3"/>
    </reaction>
</comment>
<keyword evidence="8" id="KW-0547">Nucleotide-binding</keyword>
<gene>
    <name evidence="13" type="ORF">NJ75_03789</name>
</gene>
<dbReference type="SUPFAM" id="SSF55874">
    <property type="entry name" value="ATPase domain of HSP90 chaperone/DNA topoisomerase II/histidine kinase"/>
    <property type="match status" value="1"/>
</dbReference>
<dbReference type="SMART" id="SM00911">
    <property type="entry name" value="HWE_HK"/>
    <property type="match status" value="1"/>
</dbReference>
<dbReference type="PANTHER" id="PTHR41523:SF8">
    <property type="entry name" value="ETHYLENE RESPONSE SENSOR PROTEIN"/>
    <property type="match status" value="1"/>
</dbReference>
<keyword evidence="9 13" id="KW-0418">Kinase</keyword>
<sequence>MLSRAELSPESLSHVLEQSTDCVKLVDPQGNLLWMNPNGLCAMEIEDFDLLSGQEWAALWPEDARPVIRSALADASAGGVVRLEAFCPTAKGTPRWWEVSLSAVRAPDGEHAGYISISRDVSQLHADREALKILLSEMRHRLKNSFAMVCAMLRTVARGNETHTEFASDMVARISALATAQTLFDGETDQSDLHDLLSTLILPFRTAQGTRVELDCAASQEVDRREADVISLVVGELTVNSTKHGAIGHGGSIALDARTEGEGLETRHVIVWQEQSDRPVVARSRSGGQGLTLIERICAARGGTFSIEWQDSGLAAMLSLPRIA</sequence>
<keyword evidence="14" id="KW-1185">Reference proteome</keyword>
<keyword evidence="4" id="KW-0285">Flavoprotein</keyword>
<keyword evidence="7" id="KW-0677">Repeat</keyword>
<reference evidence="13 14" key="1">
    <citation type="submission" date="2014-10" db="EMBL/GenBank/DDBJ databases">
        <title>Draft genome sequence of Novosphingobium subterraneum DSM 12447.</title>
        <authorList>
            <person name="Gan H.M."/>
            <person name="Gan H.Y."/>
            <person name="Savka M.A."/>
        </authorList>
    </citation>
    <scope>NUCLEOTIDE SEQUENCE [LARGE SCALE GENOMIC DNA]</scope>
    <source>
        <strain evidence="13 14">DSM 12447</strain>
    </source>
</reference>
<evidence type="ECO:0000256" key="10">
    <source>
        <dbReference type="ARBA" id="ARBA00022840"/>
    </source>
</evidence>
<dbReference type="EC" id="2.7.13.3" evidence="2"/>
<dbReference type="InterPro" id="IPR000014">
    <property type="entry name" value="PAS"/>
</dbReference>
<dbReference type="RefSeq" id="WP_039337236.1">
    <property type="nucleotide sequence ID" value="NZ_JRVC01000022.1"/>
</dbReference>
<evidence type="ECO:0000256" key="6">
    <source>
        <dbReference type="ARBA" id="ARBA00022679"/>
    </source>
</evidence>
<evidence type="ECO:0000256" key="11">
    <source>
        <dbReference type="ARBA" id="ARBA00023026"/>
    </source>
</evidence>
<evidence type="ECO:0000313" key="14">
    <source>
        <dbReference type="Proteomes" id="UP000031338"/>
    </source>
</evidence>
<dbReference type="Pfam" id="PF07536">
    <property type="entry name" value="HWE_HK"/>
    <property type="match status" value="1"/>
</dbReference>
<keyword evidence="10" id="KW-0067">ATP-binding</keyword>
<evidence type="ECO:0000256" key="9">
    <source>
        <dbReference type="ARBA" id="ARBA00022777"/>
    </source>
</evidence>
<dbReference type="Proteomes" id="UP000031338">
    <property type="component" value="Unassembled WGS sequence"/>
</dbReference>
<dbReference type="CDD" id="cd00130">
    <property type="entry name" value="PAS"/>
    <property type="match status" value="1"/>
</dbReference>
<feature type="domain" description="PAC" evidence="12">
    <location>
        <begin position="81"/>
        <end position="133"/>
    </location>
</feature>
<dbReference type="GO" id="GO:0004673">
    <property type="term" value="F:protein histidine kinase activity"/>
    <property type="evidence" value="ECO:0007669"/>
    <property type="project" value="UniProtKB-EC"/>
</dbReference>
<comment type="caution">
    <text evidence="13">The sequence shown here is derived from an EMBL/GenBank/DDBJ whole genome shotgun (WGS) entry which is preliminary data.</text>
</comment>
<evidence type="ECO:0000256" key="3">
    <source>
        <dbReference type="ARBA" id="ARBA00022553"/>
    </source>
</evidence>
<evidence type="ECO:0000256" key="2">
    <source>
        <dbReference type="ARBA" id="ARBA00012438"/>
    </source>
</evidence>
<dbReference type="EMBL" id="JRVC01000022">
    <property type="protein sequence ID" value="KHS43479.1"/>
    <property type="molecule type" value="Genomic_DNA"/>
</dbReference>
<dbReference type="AlphaFoldDB" id="A0A0B8ZBA0"/>
<evidence type="ECO:0000313" key="13">
    <source>
        <dbReference type="EMBL" id="KHS43479.1"/>
    </source>
</evidence>
<organism evidence="13 14">
    <name type="scientific">Novosphingobium subterraneum</name>
    <dbReference type="NCBI Taxonomy" id="48936"/>
    <lineage>
        <taxon>Bacteria</taxon>
        <taxon>Pseudomonadati</taxon>
        <taxon>Pseudomonadota</taxon>
        <taxon>Alphaproteobacteria</taxon>
        <taxon>Sphingomonadales</taxon>
        <taxon>Sphingomonadaceae</taxon>
        <taxon>Novosphingobium</taxon>
    </lineage>
</organism>
<dbReference type="Gene3D" id="3.30.450.20">
    <property type="entry name" value="PAS domain"/>
    <property type="match status" value="1"/>
</dbReference>
<accession>A0A0B8ZBA0</accession>
<dbReference type="NCBIfam" id="TIGR00229">
    <property type="entry name" value="sensory_box"/>
    <property type="match status" value="1"/>
</dbReference>
<protein>
    <recommendedName>
        <fullName evidence="2">histidine kinase</fullName>
        <ecNumber evidence="2">2.7.13.3</ecNumber>
    </recommendedName>
</protein>
<dbReference type="PANTHER" id="PTHR41523">
    <property type="entry name" value="TWO-COMPONENT SYSTEM SENSOR PROTEIN"/>
    <property type="match status" value="1"/>
</dbReference>
<evidence type="ECO:0000256" key="7">
    <source>
        <dbReference type="ARBA" id="ARBA00022737"/>
    </source>
</evidence>
<name>A0A0B8ZBA0_9SPHN</name>
<keyword evidence="11" id="KW-0843">Virulence</keyword>
<keyword evidence="5" id="KW-0288">FMN</keyword>
<dbReference type="SUPFAM" id="SSF55785">
    <property type="entry name" value="PYP-like sensor domain (PAS domain)"/>
    <property type="match status" value="1"/>
</dbReference>
<dbReference type="PROSITE" id="PS50113">
    <property type="entry name" value="PAC"/>
    <property type="match status" value="1"/>
</dbReference>
<dbReference type="PATRIC" id="fig|48936.3.peg.3826"/>
<evidence type="ECO:0000256" key="8">
    <source>
        <dbReference type="ARBA" id="ARBA00022741"/>
    </source>
</evidence>
<evidence type="ECO:0000256" key="5">
    <source>
        <dbReference type="ARBA" id="ARBA00022643"/>
    </source>
</evidence>
<evidence type="ECO:0000259" key="12">
    <source>
        <dbReference type="PROSITE" id="PS50113"/>
    </source>
</evidence>
<dbReference type="InterPro" id="IPR000700">
    <property type="entry name" value="PAS-assoc_C"/>
</dbReference>
<dbReference type="Gene3D" id="3.30.565.10">
    <property type="entry name" value="Histidine kinase-like ATPase, C-terminal domain"/>
    <property type="match status" value="1"/>
</dbReference>